<proteinExistence type="predicted"/>
<keyword evidence="2" id="KW-0645">Protease</keyword>
<sequence length="491" mass="56320">MMNKFYSLLTLFCLAANISIAQNLTALVVDKQSGNPIPYAAIKIDDFKGVVTNDEGLFTVKIDDIKYIEVSCLGYKELEVTIEDIRANNYKIELQAAVNQLNEVILSNKLPSVDSIIVRVRKNFYNNHNLDLTALDVFSRQTNYFDFEDFEFDIKKASTLPKKELTVLKQNADSLNIAVMNSESKNFEDFSGKLYILEKDSTKLVVDKLTNLVDRKNDYSVEIIQDKAQIIFLKALDTTTTYKVRTGIFRIEDSLDIEMNDLKEEYSDTTNNSALKAQLAYNLLDVRYLENHILDDILNTKYYNFTMRDIVYTDGDMAYILDFTPAKGKSKFAGTLIVMANSYAIKRIDYAFAPGKRGTKVNLKLIAGIKYVEESEYGTIHFSRDVNHMYKPFYIQKGSVNYVYVNRPFTFVENSKEKNKFGFNLSIEGRVVQKSELLFTGQSSITPEEFATITEAKKVNIITLEKYTPSIWEDRQILEPVEEMKSFTVKK</sequence>
<name>A0A506PHQ3_9FLAO</name>
<keyword evidence="1" id="KW-0732">Signal</keyword>
<feature type="chain" id="PRO_5021508236" evidence="1">
    <location>
        <begin position="22"/>
        <end position="491"/>
    </location>
</feature>
<evidence type="ECO:0000313" key="2">
    <source>
        <dbReference type="EMBL" id="TPV33341.1"/>
    </source>
</evidence>
<dbReference type="GO" id="GO:0004180">
    <property type="term" value="F:carboxypeptidase activity"/>
    <property type="evidence" value="ECO:0007669"/>
    <property type="project" value="UniProtKB-KW"/>
</dbReference>
<dbReference type="EMBL" id="VHIQ01000004">
    <property type="protein sequence ID" value="TPV33341.1"/>
    <property type="molecule type" value="Genomic_DNA"/>
</dbReference>
<reference evidence="2 3" key="1">
    <citation type="submission" date="2019-06" db="EMBL/GenBank/DDBJ databases">
        <title>Flavobacteriaceae Paucihalobacterium erythroidium CWB-1, complete genome.</title>
        <authorList>
            <person name="Wu S."/>
        </authorList>
    </citation>
    <scope>NUCLEOTIDE SEQUENCE [LARGE SCALE GENOMIC DNA]</scope>
    <source>
        <strain evidence="2 3">CWB-1</strain>
    </source>
</reference>
<dbReference type="RefSeq" id="WP_140990303.1">
    <property type="nucleotide sequence ID" value="NZ_VHIQ01000004.1"/>
</dbReference>
<organism evidence="2 3">
    <name type="scientific">Paucihalobacter ruber</name>
    <dbReference type="NCBI Taxonomy" id="2567861"/>
    <lineage>
        <taxon>Bacteria</taxon>
        <taxon>Pseudomonadati</taxon>
        <taxon>Bacteroidota</taxon>
        <taxon>Flavobacteriia</taxon>
        <taxon>Flavobacteriales</taxon>
        <taxon>Flavobacteriaceae</taxon>
        <taxon>Paucihalobacter</taxon>
    </lineage>
</organism>
<feature type="signal peptide" evidence="1">
    <location>
        <begin position="1"/>
        <end position="21"/>
    </location>
</feature>
<dbReference type="OrthoDB" id="1433475at2"/>
<protein>
    <submittedName>
        <fullName evidence="2">Carboxypeptidase-like regulatory domain-containing protein</fullName>
    </submittedName>
</protein>
<keyword evidence="2" id="KW-0121">Carboxypeptidase</keyword>
<dbReference type="SUPFAM" id="SSF49464">
    <property type="entry name" value="Carboxypeptidase regulatory domain-like"/>
    <property type="match status" value="1"/>
</dbReference>
<keyword evidence="2" id="KW-0378">Hydrolase</keyword>
<comment type="caution">
    <text evidence="2">The sequence shown here is derived from an EMBL/GenBank/DDBJ whole genome shotgun (WGS) entry which is preliminary data.</text>
</comment>
<dbReference type="InterPro" id="IPR008969">
    <property type="entry name" value="CarboxyPept-like_regulatory"/>
</dbReference>
<dbReference type="Proteomes" id="UP000317332">
    <property type="component" value="Unassembled WGS sequence"/>
</dbReference>
<gene>
    <name evidence="2" type="ORF">FJ651_09625</name>
</gene>
<evidence type="ECO:0000313" key="3">
    <source>
        <dbReference type="Proteomes" id="UP000317332"/>
    </source>
</evidence>
<keyword evidence="3" id="KW-1185">Reference proteome</keyword>
<accession>A0A506PHQ3</accession>
<evidence type="ECO:0000256" key="1">
    <source>
        <dbReference type="SAM" id="SignalP"/>
    </source>
</evidence>
<dbReference type="AlphaFoldDB" id="A0A506PHQ3"/>
<dbReference type="Pfam" id="PF13715">
    <property type="entry name" value="CarbopepD_reg_2"/>
    <property type="match status" value="1"/>
</dbReference>